<feature type="compositionally biased region" description="Polar residues" evidence="5">
    <location>
        <begin position="596"/>
        <end position="611"/>
    </location>
</feature>
<evidence type="ECO:0000256" key="2">
    <source>
        <dbReference type="ARBA" id="ARBA00023125"/>
    </source>
</evidence>
<keyword evidence="3" id="KW-0539">Nucleus</keyword>
<dbReference type="Proteomes" id="UP001632037">
    <property type="component" value="Unassembled WGS sequence"/>
</dbReference>
<dbReference type="PANTHER" id="PTHR10015:SF427">
    <property type="entry name" value="HEAT SHOCK FACTOR PROTEIN"/>
    <property type="match status" value="1"/>
</dbReference>
<feature type="domain" description="HSF-type DNA-binding" evidence="6">
    <location>
        <begin position="117"/>
        <end position="212"/>
    </location>
</feature>
<dbReference type="InterPro" id="IPR036390">
    <property type="entry name" value="WH_DNA-bd_sf"/>
</dbReference>
<feature type="compositionally biased region" description="Polar residues" evidence="5">
    <location>
        <begin position="528"/>
        <end position="540"/>
    </location>
</feature>
<evidence type="ECO:0000256" key="5">
    <source>
        <dbReference type="SAM" id="MobiDB-lite"/>
    </source>
</evidence>
<feature type="region of interest" description="Disordered" evidence="5">
    <location>
        <begin position="502"/>
        <end position="697"/>
    </location>
</feature>
<feature type="compositionally biased region" description="Polar residues" evidence="5">
    <location>
        <begin position="659"/>
        <end position="697"/>
    </location>
</feature>
<proteinExistence type="inferred from homology"/>
<feature type="compositionally biased region" description="Basic and acidic residues" evidence="5">
    <location>
        <begin position="612"/>
        <end position="628"/>
    </location>
</feature>
<dbReference type="Pfam" id="PF00447">
    <property type="entry name" value="HSF_DNA-bind"/>
    <property type="match status" value="1"/>
</dbReference>
<evidence type="ECO:0000256" key="3">
    <source>
        <dbReference type="ARBA" id="ARBA00023242"/>
    </source>
</evidence>
<protein>
    <recommendedName>
        <fullName evidence="6">HSF-type DNA-binding domain-containing protein</fullName>
    </recommendedName>
</protein>
<evidence type="ECO:0000313" key="8">
    <source>
        <dbReference type="Proteomes" id="UP001632037"/>
    </source>
</evidence>
<name>A0ABD3FY20_9STRA</name>
<dbReference type="InterPro" id="IPR000232">
    <property type="entry name" value="HSF_DNA-bd"/>
</dbReference>
<dbReference type="EMBL" id="JBIMZQ010000006">
    <property type="protein sequence ID" value="KAL3670867.1"/>
    <property type="molecule type" value="Genomic_DNA"/>
</dbReference>
<evidence type="ECO:0000313" key="7">
    <source>
        <dbReference type="EMBL" id="KAL3670867.1"/>
    </source>
</evidence>
<dbReference type="Gene3D" id="1.10.10.10">
    <property type="entry name" value="Winged helix-like DNA-binding domain superfamily/Winged helix DNA-binding domain"/>
    <property type="match status" value="1"/>
</dbReference>
<sequence length="697" mass="77050">MLGERDRRDSSTSLPARSATPESAGAMGPPSLLYSSPQAALDTGFFPLFGAKSDHLVAGNNMDVMATRQASLVIQEEPEQEQEFALGSEDKTMTVPAAASVDVKKPEVHVIKRRNVGVPKFLRFLFQILEVEDPDIITWSHEGTAFQIIQPEELASQILPKYFKHNKVSSFQRQLNYFGFKKWTKTQTNICTFSHPFFLRTDKNRMKLIKRKERASPVIMSAAMASNPIDLMNQLHQAEAHFEAHDLAEARSQLPTQQALKRQKSNTLSGATVTFLNSAAAGRRHSTGMLPGSEAFGMAAAAAAAAAAASLPGRKRAGNPAEQEFELEMEARADAMGQASSAQQQFLYLQKKKIAEAKQLSQRYPYQPIREKRQSLPHVLPPGFGNNFGMNMSGSDSNGGFGPRNVVNLGRRRSDQLLTDYNVGGGKPISISQIEAFMSSSGTSSPIFASSVKSDASVVLPVTSNSLNQDAYQLQRQEQQRQHQQQLREHITRQQLNRQQNIYGGGGIYGSPSMKSQPSNGWPAPIKTESSSGWPTSINVSSSSAGSASYPPQPPNHSMTSFKYGDSNVPQSTAPSFQNGDGYHDRKLQQRPMMTHPQQYQARQERSYQQQHEQERQSAEEQPPRDYIDVLLESAGLDDTGNLPPQTSTSESWDEPNYPHSQNGPSNSSSETPYPFMQSQQQLSPMENMPHNPSQRF</sequence>
<dbReference type="FunFam" id="1.10.10.10:FF:000286">
    <property type="entry name" value="Heat shock transcription factor"/>
    <property type="match status" value="1"/>
</dbReference>
<dbReference type="GO" id="GO:0003677">
    <property type="term" value="F:DNA binding"/>
    <property type="evidence" value="ECO:0007669"/>
    <property type="project" value="UniProtKB-KW"/>
</dbReference>
<keyword evidence="2" id="KW-0238">DNA-binding</keyword>
<evidence type="ECO:0000259" key="6">
    <source>
        <dbReference type="SMART" id="SM00415"/>
    </source>
</evidence>
<feature type="region of interest" description="Disordered" evidence="5">
    <location>
        <begin position="1"/>
        <end position="31"/>
    </location>
</feature>
<dbReference type="SUPFAM" id="SSF46785">
    <property type="entry name" value="Winged helix' DNA-binding domain"/>
    <property type="match status" value="1"/>
</dbReference>
<dbReference type="SMART" id="SM00415">
    <property type="entry name" value="HSF"/>
    <property type="match status" value="1"/>
</dbReference>
<dbReference type="InterPro" id="IPR036388">
    <property type="entry name" value="WH-like_DNA-bd_sf"/>
</dbReference>
<dbReference type="GO" id="GO:0005634">
    <property type="term" value="C:nucleus"/>
    <property type="evidence" value="ECO:0007669"/>
    <property type="project" value="UniProtKB-SubCell"/>
</dbReference>
<organism evidence="7 8">
    <name type="scientific">Phytophthora oleae</name>
    <dbReference type="NCBI Taxonomy" id="2107226"/>
    <lineage>
        <taxon>Eukaryota</taxon>
        <taxon>Sar</taxon>
        <taxon>Stramenopiles</taxon>
        <taxon>Oomycota</taxon>
        <taxon>Peronosporomycetes</taxon>
        <taxon>Peronosporales</taxon>
        <taxon>Peronosporaceae</taxon>
        <taxon>Phytophthora</taxon>
    </lineage>
</organism>
<comment type="subcellular location">
    <subcellularLocation>
        <location evidence="1">Nucleus</location>
    </subcellularLocation>
</comment>
<comment type="similarity">
    <text evidence="4">Belongs to the HSF family.</text>
</comment>
<dbReference type="AlphaFoldDB" id="A0ABD3FY20"/>
<dbReference type="PANTHER" id="PTHR10015">
    <property type="entry name" value="HEAT SHOCK TRANSCRIPTION FACTOR"/>
    <property type="match status" value="1"/>
</dbReference>
<feature type="compositionally biased region" description="Basic and acidic residues" evidence="5">
    <location>
        <begin position="1"/>
        <end position="10"/>
    </location>
</feature>
<feature type="compositionally biased region" description="Polar residues" evidence="5">
    <location>
        <begin position="568"/>
        <end position="579"/>
    </location>
</feature>
<evidence type="ECO:0000256" key="1">
    <source>
        <dbReference type="ARBA" id="ARBA00004123"/>
    </source>
</evidence>
<keyword evidence="8" id="KW-1185">Reference proteome</keyword>
<dbReference type="PRINTS" id="PR00056">
    <property type="entry name" value="HSFDOMAIN"/>
</dbReference>
<evidence type="ECO:0000256" key="4">
    <source>
        <dbReference type="RuleBase" id="RU004020"/>
    </source>
</evidence>
<comment type="caution">
    <text evidence="7">The sequence shown here is derived from an EMBL/GenBank/DDBJ whole genome shotgun (WGS) entry which is preliminary data.</text>
</comment>
<reference evidence="7 8" key="1">
    <citation type="submission" date="2024-09" db="EMBL/GenBank/DDBJ databases">
        <title>Genome sequencing and assembly of Phytophthora oleae, isolate VK10A, causative agent of rot of olive drupes.</title>
        <authorList>
            <person name="Conti Taguali S."/>
            <person name="Riolo M."/>
            <person name="La Spada F."/>
            <person name="Cacciola S.O."/>
            <person name="Dionisio G."/>
        </authorList>
    </citation>
    <scope>NUCLEOTIDE SEQUENCE [LARGE SCALE GENOMIC DNA]</scope>
    <source>
        <strain evidence="7 8">VK10A</strain>
    </source>
</reference>
<accession>A0ABD3FY20</accession>
<gene>
    <name evidence="7" type="ORF">V7S43_004052</name>
</gene>